<dbReference type="PANTHER" id="PTHR13906">
    <property type="entry name" value="PORCUPINE"/>
    <property type="match status" value="1"/>
</dbReference>
<evidence type="ECO:0000256" key="1">
    <source>
        <dbReference type="SAM" id="Phobius"/>
    </source>
</evidence>
<proteinExistence type="predicted"/>
<dbReference type="GO" id="GO:0030258">
    <property type="term" value="P:lipid modification"/>
    <property type="evidence" value="ECO:0007669"/>
    <property type="project" value="TreeGrafter"/>
</dbReference>
<sequence>MVSKILLKSFGLDIDKSKFILTQLISLIIGLVFRRFVKASPENAIKRHVIETTVGLCLGYFCFENDFFHLVLIAIIAFFLMKICPRNNIHIIVFIFTMVYLSFIHLYFQINYYGQKKFDITSPMMIFVQKLTYLAFSFSDGYKTIKCLNDYQRLNKLEEFPSILEYFSYLFHFQGK</sequence>
<feature type="transmembrane region" description="Helical" evidence="1">
    <location>
        <begin position="89"/>
        <end position="108"/>
    </location>
</feature>
<dbReference type="OrthoDB" id="286734at2759"/>
<feature type="transmembrane region" description="Helical" evidence="1">
    <location>
        <begin position="20"/>
        <end position="37"/>
    </location>
</feature>
<keyword evidence="1" id="KW-0812">Transmembrane</keyword>
<comment type="caution">
    <text evidence="2">The sequence shown here is derived from an EMBL/GenBank/DDBJ whole genome shotgun (WGS) entry which is preliminary data.</text>
</comment>
<reference evidence="2" key="1">
    <citation type="submission" date="2021-02" db="EMBL/GenBank/DDBJ databases">
        <authorList>
            <person name="Nowell W R."/>
        </authorList>
    </citation>
    <scope>NUCLEOTIDE SEQUENCE</scope>
    <source>
        <strain evidence="2">Ploen Becks lab</strain>
    </source>
</reference>
<feature type="transmembrane region" description="Helical" evidence="1">
    <location>
        <begin position="58"/>
        <end position="83"/>
    </location>
</feature>
<keyword evidence="1" id="KW-1133">Transmembrane helix</keyword>
<protein>
    <submittedName>
        <fullName evidence="2">Uncharacterized protein</fullName>
    </submittedName>
</protein>
<name>A0A813ZKU6_9BILA</name>
<evidence type="ECO:0000313" key="3">
    <source>
        <dbReference type="Proteomes" id="UP000663879"/>
    </source>
</evidence>
<dbReference type="EMBL" id="CAJNOC010001938">
    <property type="protein sequence ID" value="CAF0901750.1"/>
    <property type="molecule type" value="Genomic_DNA"/>
</dbReference>
<dbReference type="Proteomes" id="UP000663879">
    <property type="component" value="Unassembled WGS sequence"/>
</dbReference>
<dbReference type="GO" id="GO:0016746">
    <property type="term" value="F:acyltransferase activity"/>
    <property type="evidence" value="ECO:0007669"/>
    <property type="project" value="TreeGrafter"/>
</dbReference>
<dbReference type="PANTHER" id="PTHR13906:SF4">
    <property type="entry name" value="LYSOPHOSPHOLIPID ACYLTRANSFERASE 6"/>
    <property type="match status" value="1"/>
</dbReference>
<accession>A0A813ZKU6</accession>
<keyword evidence="1" id="KW-0472">Membrane</keyword>
<keyword evidence="3" id="KW-1185">Reference proteome</keyword>
<dbReference type="AlphaFoldDB" id="A0A813ZKU6"/>
<dbReference type="GO" id="GO:0016020">
    <property type="term" value="C:membrane"/>
    <property type="evidence" value="ECO:0007669"/>
    <property type="project" value="TreeGrafter"/>
</dbReference>
<organism evidence="2 3">
    <name type="scientific">Brachionus calyciflorus</name>
    <dbReference type="NCBI Taxonomy" id="104777"/>
    <lineage>
        <taxon>Eukaryota</taxon>
        <taxon>Metazoa</taxon>
        <taxon>Spiralia</taxon>
        <taxon>Gnathifera</taxon>
        <taxon>Rotifera</taxon>
        <taxon>Eurotatoria</taxon>
        <taxon>Monogononta</taxon>
        <taxon>Pseudotrocha</taxon>
        <taxon>Ploima</taxon>
        <taxon>Brachionidae</taxon>
        <taxon>Brachionus</taxon>
    </lineage>
</organism>
<gene>
    <name evidence="2" type="ORF">OXX778_LOCUS11433</name>
</gene>
<evidence type="ECO:0000313" key="2">
    <source>
        <dbReference type="EMBL" id="CAF0901750.1"/>
    </source>
</evidence>
<dbReference type="InterPro" id="IPR049941">
    <property type="entry name" value="LPLAT_7/PORCN-like"/>
</dbReference>